<evidence type="ECO:0000256" key="3">
    <source>
        <dbReference type="ARBA" id="ARBA00023163"/>
    </source>
</evidence>
<evidence type="ECO:0000259" key="4">
    <source>
        <dbReference type="PROSITE" id="PS50949"/>
    </source>
</evidence>
<dbReference type="CDD" id="cd07377">
    <property type="entry name" value="WHTH_GntR"/>
    <property type="match status" value="1"/>
</dbReference>
<dbReference type="EMBL" id="JBBAXC010000001">
    <property type="protein sequence ID" value="MEI5905481.1"/>
    <property type="molecule type" value="Genomic_DNA"/>
</dbReference>
<dbReference type="Pfam" id="PF00392">
    <property type="entry name" value="GntR"/>
    <property type="match status" value="1"/>
</dbReference>
<feature type="domain" description="HTH gntR-type" evidence="4">
    <location>
        <begin position="3"/>
        <end position="71"/>
    </location>
</feature>
<dbReference type="InterPro" id="IPR036388">
    <property type="entry name" value="WH-like_DNA-bd_sf"/>
</dbReference>
<keyword evidence="3" id="KW-0804">Transcription</keyword>
<keyword evidence="1" id="KW-0805">Transcription regulation</keyword>
<dbReference type="Proteomes" id="UP001312865">
    <property type="component" value="Unassembled WGS sequence"/>
</dbReference>
<evidence type="ECO:0000313" key="6">
    <source>
        <dbReference type="Proteomes" id="UP001312865"/>
    </source>
</evidence>
<gene>
    <name evidence="5" type="ORF">WAK64_00180</name>
</gene>
<dbReference type="RefSeq" id="WP_336584903.1">
    <property type="nucleotide sequence ID" value="NZ_JBBAXC010000001.1"/>
</dbReference>
<dbReference type="InterPro" id="IPR000524">
    <property type="entry name" value="Tscrpt_reg_HTH_GntR"/>
</dbReference>
<proteinExistence type="predicted"/>
<comment type="caution">
    <text evidence="5">The sequence shown here is derived from an EMBL/GenBank/DDBJ whole genome shotgun (WGS) entry which is preliminary data.</text>
</comment>
<evidence type="ECO:0000256" key="2">
    <source>
        <dbReference type="ARBA" id="ARBA00023125"/>
    </source>
</evidence>
<protein>
    <submittedName>
        <fullName evidence="5">GntR family transcriptional regulator</fullName>
    </submittedName>
</protein>
<dbReference type="PANTHER" id="PTHR43537:SF54">
    <property type="entry name" value="TRANSCRIPTIONAL REGULATOR, GNTR FAMILY"/>
    <property type="match status" value="1"/>
</dbReference>
<dbReference type="InterPro" id="IPR036390">
    <property type="entry name" value="WH_DNA-bd_sf"/>
</dbReference>
<keyword evidence="6" id="KW-1185">Reference proteome</keyword>
<dbReference type="PROSITE" id="PS50949">
    <property type="entry name" value="HTH_GNTR"/>
    <property type="match status" value="1"/>
</dbReference>
<dbReference type="Gene3D" id="1.10.10.10">
    <property type="entry name" value="Winged helix-like DNA-binding domain superfamily/Winged helix DNA-binding domain"/>
    <property type="match status" value="1"/>
</dbReference>
<dbReference type="SUPFAM" id="SSF46785">
    <property type="entry name" value="Winged helix' DNA-binding domain"/>
    <property type="match status" value="1"/>
</dbReference>
<dbReference type="PRINTS" id="PR00035">
    <property type="entry name" value="HTHGNTR"/>
</dbReference>
<evidence type="ECO:0000313" key="5">
    <source>
        <dbReference type="EMBL" id="MEI5905481.1"/>
    </source>
</evidence>
<name>A0ABU8H839_9BACI</name>
<dbReference type="PANTHER" id="PTHR43537">
    <property type="entry name" value="TRANSCRIPTIONAL REGULATOR, GNTR FAMILY"/>
    <property type="match status" value="1"/>
</dbReference>
<accession>A0ABU8H839</accession>
<reference evidence="5 6" key="1">
    <citation type="journal article" date="2018" name="J. Microbiol.">
        <title>Bacillus spongiae sp. nov., isolated from sponge of Jeju Island.</title>
        <authorList>
            <person name="Lee G.E."/>
            <person name="Im W.T."/>
            <person name="Park J.S."/>
        </authorList>
    </citation>
    <scope>NUCLEOTIDE SEQUENCE [LARGE SCALE GENOMIC DNA]</scope>
    <source>
        <strain evidence="5 6">135PIL107-10</strain>
    </source>
</reference>
<dbReference type="SMART" id="SM00345">
    <property type="entry name" value="HTH_GNTR"/>
    <property type="match status" value="1"/>
</dbReference>
<organism evidence="5 6">
    <name type="scientific">Bacillus spongiae</name>
    <dbReference type="NCBI Taxonomy" id="2683610"/>
    <lineage>
        <taxon>Bacteria</taxon>
        <taxon>Bacillati</taxon>
        <taxon>Bacillota</taxon>
        <taxon>Bacilli</taxon>
        <taxon>Bacillales</taxon>
        <taxon>Bacillaceae</taxon>
        <taxon>Bacillus</taxon>
    </lineage>
</organism>
<sequence>MTNKVYLSIVRKIREIIAEEGYKPGDKLPSERVLTERLQVGRSSVREALRALELLGLIETRRGEGTFLRDFRDHQLVELLGMFILQNTQAQRDVQQTKVFLEQECIRSFCTNVDHASVCDKLRNLQSALNQDEIDGYQVMQQLFAIHPNRLICKIWTILHDFAVNDKGNKEKLEKLEKAKWITILQALIDEDVTLAVKTFNSIKMSITS</sequence>
<evidence type="ECO:0000256" key="1">
    <source>
        <dbReference type="ARBA" id="ARBA00023015"/>
    </source>
</evidence>
<keyword evidence="2" id="KW-0238">DNA-binding</keyword>